<evidence type="ECO:0000256" key="2">
    <source>
        <dbReference type="ARBA" id="ARBA00004749"/>
    </source>
</evidence>
<comment type="similarity">
    <text evidence="3">Belongs to the UbiH/COQ6 family.</text>
</comment>
<evidence type="ECO:0000256" key="1">
    <source>
        <dbReference type="ARBA" id="ARBA00001974"/>
    </source>
</evidence>
<dbReference type="GO" id="GO:0016705">
    <property type="term" value="F:oxidoreductase activity, acting on paired donors, with incorporation or reduction of molecular oxygen"/>
    <property type="evidence" value="ECO:0007669"/>
    <property type="project" value="InterPro"/>
</dbReference>
<dbReference type="PANTHER" id="PTHR43876">
    <property type="entry name" value="UBIQUINONE BIOSYNTHESIS MONOOXYGENASE COQ6, MITOCHONDRIAL"/>
    <property type="match status" value="1"/>
</dbReference>
<sequence>METIDTDILVSGGGIAGLAATLRLAAEGVRVACVDPLPAAAEGPDLRTTAFLMPAVETLTRAGAWQAMAQAATPLWTMRLVDAGGEARHVREDCPFDAREMGDRPFGFNVTNRAARRALVDAIAATPHARLIDGTTVTRVLRRTAEAVARLGDGRQVRARLVVAADGRDSALREAAGLGVRRWHYGQRALVFCVTHPAPHEGCSTEIHRTGGPLTLVPMPDIDGRPCSSVVWMVPNARADELAAMDDTRLCVEITAETMGIFGPLEVASPRAVWPIIGQLATRLWAERLALVAETAHVIPPIGAQGLNISLADIESLAGLVAAAHREGRDIGAPDLLSRYHRARWPEMAARVAGVDALNRFAQAEAQPVRDLRRLGLKAIHGIAPVRHLAMRLGMGMGNQRNKGNNLN</sequence>
<keyword evidence="10" id="KW-1185">Reference proteome</keyword>
<evidence type="ECO:0000313" key="9">
    <source>
        <dbReference type="EMBL" id="MBK0399633.1"/>
    </source>
</evidence>
<dbReference type="AlphaFoldDB" id="A0A8J7M8H4"/>
<name>A0A8J7M8H4_9RHOB</name>
<dbReference type="UniPathway" id="UPA00232"/>
<protein>
    <submittedName>
        <fullName evidence="9">FAD-dependent monooxygenase</fullName>
    </submittedName>
</protein>
<keyword evidence="6" id="KW-0560">Oxidoreductase</keyword>
<evidence type="ECO:0000256" key="5">
    <source>
        <dbReference type="ARBA" id="ARBA00022827"/>
    </source>
</evidence>
<organism evidence="9 10">
    <name type="scientific">Thermohalobaculum xanthum</name>
    <dbReference type="NCBI Taxonomy" id="2753746"/>
    <lineage>
        <taxon>Bacteria</taxon>
        <taxon>Pseudomonadati</taxon>
        <taxon>Pseudomonadota</taxon>
        <taxon>Alphaproteobacteria</taxon>
        <taxon>Rhodobacterales</taxon>
        <taxon>Paracoccaceae</taxon>
        <taxon>Thermohalobaculum</taxon>
    </lineage>
</organism>
<comment type="pathway">
    <text evidence="2">Cofactor biosynthesis; ubiquinone biosynthesis.</text>
</comment>
<keyword evidence="5" id="KW-0274">FAD</keyword>
<evidence type="ECO:0000256" key="7">
    <source>
        <dbReference type="ARBA" id="ARBA00023033"/>
    </source>
</evidence>
<evidence type="ECO:0000256" key="6">
    <source>
        <dbReference type="ARBA" id="ARBA00023002"/>
    </source>
</evidence>
<proteinExistence type="inferred from homology"/>
<gene>
    <name evidence="9" type="ORF">H0I76_10550</name>
</gene>
<dbReference type="InterPro" id="IPR010971">
    <property type="entry name" value="UbiH/COQ6"/>
</dbReference>
<dbReference type="InterPro" id="IPR002938">
    <property type="entry name" value="FAD-bd"/>
</dbReference>
<dbReference type="Proteomes" id="UP000655420">
    <property type="component" value="Unassembled WGS sequence"/>
</dbReference>
<dbReference type="PRINTS" id="PR00420">
    <property type="entry name" value="RNGMNOXGNASE"/>
</dbReference>
<evidence type="ECO:0000256" key="3">
    <source>
        <dbReference type="ARBA" id="ARBA00005349"/>
    </source>
</evidence>
<dbReference type="EMBL" id="JAEHHL010000006">
    <property type="protein sequence ID" value="MBK0399633.1"/>
    <property type="molecule type" value="Genomic_DNA"/>
</dbReference>
<accession>A0A8J7M8H4</accession>
<dbReference type="GO" id="GO:0006744">
    <property type="term" value="P:ubiquinone biosynthetic process"/>
    <property type="evidence" value="ECO:0007669"/>
    <property type="project" value="UniProtKB-UniPathway"/>
</dbReference>
<dbReference type="GO" id="GO:0004497">
    <property type="term" value="F:monooxygenase activity"/>
    <property type="evidence" value="ECO:0007669"/>
    <property type="project" value="UniProtKB-KW"/>
</dbReference>
<evidence type="ECO:0000256" key="4">
    <source>
        <dbReference type="ARBA" id="ARBA00022630"/>
    </source>
</evidence>
<dbReference type="PANTHER" id="PTHR43876:SF7">
    <property type="entry name" value="UBIQUINONE BIOSYNTHESIS MONOOXYGENASE COQ6, MITOCHONDRIAL"/>
    <property type="match status" value="1"/>
</dbReference>
<evidence type="ECO:0000313" key="10">
    <source>
        <dbReference type="Proteomes" id="UP000655420"/>
    </source>
</evidence>
<comment type="caution">
    <text evidence="9">The sequence shown here is derived from an EMBL/GenBank/DDBJ whole genome shotgun (WGS) entry which is preliminary data.</text>
</comment>
<comment type="cofactor">
    <cofactor evidence="1">
        <name>FAD</name>
        <dbReference type="ChEBI" id="CHEBI:57692"/>
    </cofactor>
</comment>
<dbReference type="InterPro" id="IPR036188">
    <property type="entry name" value="FAD/NAD-bd_sf"/>
</dbReference>
<reference evidence="9" key="1">
    <citation type="submission" date="2020-12" db="EMBL/GenBank/DDBJ databases">
        <title>Bacterial taxonomy.</title>
        <authorList>
            <person name="Pan X."/>
        </authorList>
    </citation>
    <scope>NUCLEOTIDE SEQUENCE</scope>
    <source>
        <strain evidence="9">M0105</strain>
    </source>
</reference>
<dbReference type="NCBIfam" id="TIGR01988">
    <property type="entry name" value="Ubi-OHases"/>
    <property type="match status" value="1"/>
</dbReference>
<feature type="domain" description="FAD-binding" evidence="8">
    <location>
        <begin position="5"/>
        <end position="348"/>
    </location>
</feature>
<dbReference type="RefSeq" id="WP_200609832.1">
    <property type="nucleotide sequence ID" value="NZ_JAEHHL010000006.1"/>
</dbReference>
<dbReference type="SUPFAM" id="SSF51905">
    <property type="entry name" value="FAD/NAD(P)-binding domain"/>
    <property type="match status" value="1"/>
</dbReference>
<keyword evidence="7 9" id="KW-0503">Monooxygenase</keyword>
<keyword evidence="4" id="KW-0285">Flavoprotein</keyword>
<dbReference type="GO" id="GO:0071949">
    <property type="term" value="F:FAD binding"/>
    <property type="evidence" value="ECO:0007669"/>
    <property type="project" value="InterPro"/>
</dbReference>
<dbReference type="InterPro" id="IPR051205">
    <property type="entry name" value="UbiH/COQ6_monooxygenase"/>
</dbReference>
<dbReference type="Gene3D" id="3.50.50.60">
    <property type="entry name" value="FAD/NAD(P)-binding domain"/>
    <property type="match status" value="2"/>
</dbReference>
<evidence type="ECO:0000259" key="8">
    <source>
        <dbReference type="Pfam" id="PF01494"/>
    </source>
</evidence>
<dbReference type="Pfam" id="PF01494">
    <property type="entry name" value="FAD_binding_3"/>
    <property type="match status" value="1"/>
</dbReference>